<evidence type="ECO:0000259" key="2">
    <source>
        <dbReference type="SMART" id="SM00834"/>
    </source>
</evidence>
<organism evidence="4">
    <name type="scientific">Thermocrispum agreste</name>
    <dbReference type="NCBI Taxonomy" id="37925"/>
    <lineage>
        <taxon>Bacteria</taxon>
        <taxon>Bacillati</taxon>
        <taxon>Actinomycetota</taxon>
        <taxon>Actinomycetes</taxon>
        <taxon>Pseudonocardiales</taxon>
        <taxon>Pseudonocardiaceae</taxon>
        <taxon>Thermocrispum</taxon>
    </lineage>
</organism>
<feature type="domain" description="Putative regulatory protein FmdB zinc ribbon" evidence="2">
    <location>
        <begin position="1"/>
        <end position="42"/>
    </location>
</feature>
<proteinExistence type="predicted"/>
<evidence type="ECO:0000256" key="1">
    <source>
        <dbReference type="SAM" id="MobiDB-lite"/>
    </source>
</evidence>
<dbReference type="NCBIfam" id="TIGR02605">
    <property type="entry name" value="CxxC_CxxC_SSSS"/>
    <property type="match status" value="1"/>
</dbReference>
<dbReference type="InterPro" id="IPR013429">
    <property type="entry name" value="Regulatory_FmdB_Zinc_ribbon"/>
</dbReference>
<dbReference type="AlphaFoldDB" id="A0A2W4IQW2"/>
<dbReference type="EMBL" id="QGUI01000981">
    <property type="protein sequence ID" value="PZM89340.1"/>
    <property type="molecule type" value="Genomic_DNA"/>
</dbReference>
<name>A0A2W4IQW2_9PSEU</name>
<dbReference type="Pfam" id="PF09723">
    <property type="entry name" value="Zn_ribbon_8"/>
    <property type="match status" value="1"/>
</dbReference>
<gene>
    <name evidence="3" type="ORF">DIU77_014835</name>
    <name evidence="4" type="ORF">DIU77_19265</name>
</gene>
<dbReference type="SMART" id="SM00834">
    <property type="entry name" value="CxxC_CXXC_SSSS"/>
    <property type="match status" value="1"/>
</dbReference>
<reference evidence="3" key="4">
    <citation type="submission" date="2023-08" db="EMBL/GenBank/DDBJ databases">
        <authorList>
            <person name="Guima S.E.S."/>
            <person name="Martins L.F."/>
            <person name="Silva A.M."/>
            <person name="Setubal J.C."/>
        </authorList>
    </citation>
    <scope>NUCLEOTIDE SEQUENCE</scope>
    <source>
        <strain evidence="3">ZC4RG45</strain>
    </source>
</reference>
<sequence>MPTYAYRCRVCTETFELNRPMSESGAPAKCPAGHTDTVKLLTTVALTGTASRPSSPAPPPPSGGGCCGGGCCCS</sequence>
<evidence type="ECO:0000313" key="3">
    <source>
        <dbReference type="EMBL" id="MFO7193514.1"/>
    </source>
</evidence>
<reference evidence="3 5" key="3">
    <citation type="journal article" date="2021" name="BMC Genomics">
        <title>Genome-resolved metagenome and metatranscriptome analyses of thermophilic composting reveal key bacterial players and their metabolic interactions.</title>
        <authorList>
            <person name="Braga L.P.P."/>
            <person name="Pereira R.V."/>
            <person name="Martins L.F."/>
            <person name="Moura L.M.S."/>
            <person name="Sanchez F.B."/>
            <person name="Patane J.S.L."/>
            <person name="da Silva A.M."/>
            <person name="Setubal J.C."/>
        </authorList>
    </citation>
    <scope>NUCLEOTIDE SEQUENCE [LARGE SCALE GENOMIC DNA]</scope>
    <source>
        <strain evidence="3">ZC4RG45</strain>
    </source>
</reference>
<accession>A0A2W4IQW2</accession>
<reference evidence="3" key="1">
    <citation type="submission" date="2018-05" db="EMBL/GenBank/DDBJ databases">
        <authorList>
            <person name="Moura L."/>
            <person name="Setubal J.C."/>
        </authorList>
    </citation>
    <scope>NUCLEOTIDE SEQUENCE</scope>
    <source>
        <strain evidence="3">ZC4RG45</strain>
    </source>
</reference>
<dbReference type="Proteomes" id="UP000249324">
    <property type="component" value="Unassembled WGS sequence"/>
</dbReference>
<evidence type="ECO:0000313" key="5">
    <source>
        <dbReference type="Proteomes" id="UP000249324"/>
    </source>
</evidence>
<protein>
    <submittedName>
        <fullName evidence="4">Zinc ribbon domain-containing protein</fullName>
    </submittedName>
</protein>
<dbReference type="STRING" id="1111738.GCA_000427905_00474"/>
<dbReference type="EMBL" id="QGUI02000225">
    <property type="protein sequence ID" value="MFO7193514.1"/>
    <property type="molecule type" value="Genomic_DNA"/>
</dbReference>
<feature type="region of interest" description="Disordered" evidence="1">
    <location>
        <begin position="48"/>
        <end position="68"/>
    </location>
</feature>
<reference evidence="4" key="2">
    <citation type="submission" date="2018-05" db="EMBL/GenBank/DDBJ databases">
        <authorList>
            <person name="Lanie J.A."/>
            <person name="Ng W.-L."/>
            <person name="Kazmierczak K.M."/>
            <person name="Andrzejewski T.M."/>
            <person name="Davidsen T.M."/>
            <person name="Wayne K.J."/>
            <person name="Tettelin H."/>
            <person name="Glass J.I."/>
            <person name="Rusch D."/>
            <person name="Podicherti R."/>
            <person name="Tsui H.-C.T."/>
            <person name="Winkler M.E."/>
        </authorList>
    </citation>
    <scope>NUCLEOTIDE SEQUENCE</scope>
    <source>
        <strain evidence="4">ZC4RG45</strain>
    </source>
</reference>
<evidence type="ECO:0000313" key="4">
    <source>
        <dbReference type="EMBL" id="PZM89340.1"/>
    </source>
</evidence>
<comment type="caution">
    <text evidence="4">The sequence shown here is derived from an EMBL/GenBank/DDBJ whole genome shotgun (WGS) entry which is preliminary data.</text>
</comment>